<evidence type="ECO:0000256" key="2">
    <source>
        <dbReference type="ARBA" id="ARBA00022691"/>
    </source>
</evidence>
<dbReference type="SFLD" id="SFLDG01383">
    <property type="entry name" value="cyclic_pyranopterin_phosphate"/>
    <property type="match status" value="1"/>
</dbReference>
<dbReference type="PROSITE" id="PS51918">
    <property type="entry name" value="RADICAL_SAM"/>
    <property type="match status" value="1"/>
</dbReference>
<dbReference type="InterPro" id="IPR000385">
    <property type="entry name" value="MoaA_NifB_PqqE_Fe-S-bd_CS"/>
</dbReference>
<feature type="binding site" evidence="11">
    <location>
        <position position="85"/>
    </location>
    <ligand>
        <name>S-adenosyl-L-methionine</name>
        <dbReference type="ChEBI" id="CHEBI:59789"/>
    </ligand>
</feature>
<dbReference type="InterPro" id="IPR013785">
    <property type="entry name" value="Aldolase_TIM"/>
</dbReference>
<feature type="binding site" evidence="11">
    <location>
        <position position="26"/>
    </location>
    <ligand>
        <name>GTP</name>
        <dbReference type="ChEBI" id="CHEBI:37565"/>
    </ligand>
</feature>
<feature type="binding site" evidence="11">
    <location>
        <position position="40"/>
    </location>
    <ligand>
        <name>[4Fe-4S] cluster</name>
        <dbReference type="ChEBI" id="CHEBI:49883"/>
        <label>1</label>
        <note>4Fe-4S-S-AdoMet</note>
    </ligand>
</feature>
<dbReference type="SFLD" id="SFLDG01067">
    <property type="entry name" value="SPASM/twitch_domain_containing"/>
    <property type="match status" value="1"/>
</dbReference>
<protein>
    <recommendedName>
        <fullName evidence="11">Probable GTP 3',8-cyclase</fullName>
        <ecNumber evidence="11">4.1.99.22</ecNumber>
    </recommendedName>
    <alternativeName>
        <fullName evidence="11">Molybdenum cofactor biosynthesis protein A</fullName>
    </alternativeName>
</protein>
<dbReference type="OrthoDB" id="6925at2157"/>
<keyword evidence="2 11" id="KW-0949">S-adenosyl-L-methionine</keyword>
<keyword evidence="5 11" id="KW-0408">Iron</keyword>
<dbReference type="SFLD" id="SFLDS00029">
    <property type="entry name" value="Radical_SAM"/>
    <property type="match status" value="1"/>
</dbReference>
<comment type="caution">
    <text evidence="11">Lacks conserved residue(s) required for the propagation of feature annotation.</text>
</comment>
<feature type="binding site" evidence="11">
    <location>
        <position position="267"/>
    </location>
    <ligand>
        <name>[4Fe-4S] cluster</name>
        <dbReference type="ChEBI" id="CHEBI:49883"/>
        <label>2</label>
        <note>4Fe-4S-substrate</note>
    </ligand>
</feature>
<keyword evidence="3 11" id="KW-0479">Metal-binding</keyword>
<dbReference type="PANTHER" id="PTHR22960">
    <property type="entry name" value="MOLYBDOPTERIN COFACTOR SYNTHESIS PROTEIN A"/>
    <property type="match status" value="1"/>
</dbReference>
<evidence type="ECO:0000256" key="1">
    <source>
        <dbReference type="ARBA" id="ARBA00022485"/>
    </source>
</evidence>
<dbReference type="EMBL" id="BDMD01000019">
    <property type="protein sequence ID" value="GBF08729.1"/>
    <property type="molecule type" value="Genomic_DNA"/>
</dbReference>
<keyword evidence="1 11" id="KW-0004">4Fe-4S</keyword>
<dbReference type="PROSITE" id="PS01305">
    <property type="entry name" value="MOAA_NIFB_PQQE"/>
    <property type="match status" value="1"/>
</dbReference>
<comment type="function">
    <text evidence="11">Catalyzes the cyclization of GTP to (8S)-3',8-cyclo-7,8-dihydroguanosine 5'-triphosphate.</text>
</comment>
<dbReference type="GO" id="GO:0061798">
    <property type="term" value="F:GTP 3',8'-cyclase activity"/>
    <property type="evidence" value="ECO:0007669"/>
    <property type="project" value="UniProtKB-UniRule"/>
</dbReference>
<comment type="pathway">
    <text evidence="11">Cofactor biosynthesis; molybdopterin biosynthesis.</text>
</comment>
<evidence type="ECO:0000259" key="12">
    <source>
        <dbReference type="PROSITE" id="PS51918"/>
    </source>
</evidence>
<sequence length="367" mass="40627">MSLTPRVNSGGAVVADAYGRPLKDLRIAVTPECNLDCFFCHMEGATESGPMRPGSWSPVLSVEDYDIIGEAASRLGVDSFKLTGGEPLIRGDVDKIVAVLARYGEVSMTTNGILLPLKASSLKRAGLARVNVSLHSISEEVYEKITRRRAVKLALKGVEAALKAGLRVKVNMVLLRGLNEGEFWRLLRLAEDLGFDLQVIEVHPAGRGRKVLSSFRRPIDVVEERLSSMAVAVETGRLHNRRVYRLPSGVRVYLVDPVENPVFCMGCYRVRLTWDGRLLPCIYWKGPYPSVAEALKRGGSREEKVWRVMKILLEANALRRPTYLFRLHDGQEPQAPSTGRGLRLTLPGKAKAERLAYSTLKAPLIEG</sequence>
<dbReference type="InterPro" id="IPR007197">
    <property type="entry name" value="rSAM"/>
</dbReference>
<organism evidence="13 14">
    <name type="scientific">Aeropyrum pernix</name>
    <dbReference type="NCBI Taxonomy" id="56636"/>
    <lineage>
        <taxon>Archaea</taxon>
        <taxon>Thermoproteota</taxon>
        <taxon>Thermoprotei</taxon>
        <taxon>Desulfurococcales</taxon>
        <taxon>Desulfurococcaceae</taxon>
        <taxon>Aeropyrum</taxon>
    </lineage>
</organism>
<evidence type="ECO:0000256" key="3">
    <source>
        <dbReference type="ARBA" id="ARBA00022723"/>
    </source>
</evidence>
<dbReference type="InterPro" id="IPR058240">
    <property type="entry name" value="rSAM_sf"/>
</dbReference>
<dbReference type="InterPro" id="IPR006638">
    <property type="entry name" value="Elp3/MiaA/NifB-like_rSAM"/>
</dbReference>
<comment type="similarity">
    <text evidence="11">Belongs to the radical SAM superfamily. MoaA family.</text>
</comment>
<feature type="binding site" evidence="11">
    <location>
        <position position="37"/>
    </location>
    <ligand>
        <name>[4Fe-4S] cluster</name>
        <dbReference type="ChEBI" id="CHEBI:49883"/>
        <label>1</label>
        <note>4Fe-4S-S-AdoMet</note>
    </ligand>
</feature>
<dbReference type="EC" id="4.1.99.22" evidence="11"/>
<comment type="caution">
    <text evidence="13">The sequence shown here is derived from an EMBL/GenBank/DDBJ whole genome shotgun (WGS) entry which is preliminary data.</text>
</comment>
<dbReference type="CDD" id="cd01335">
    <property type="entry name" value="Radical_SAM"/>
    <property type="match status" value="1"/>
</dbReference>
<keyword evidence="4 11" id="KW-0547">Nucleotide-binding</keyword>
<proteinExistence type="inferred from homology"/>
<evidence type="ECO:0000256" key="9">
    <source>
        <dbReference type="ARBA" id="ARBA00023239"/>
    </source>
</evidence>
<dbReference type="InterPro" id="IPR050105">
    <property type="entry name" value="MoCo_biosynth_MoaA/MoaC"/>
</dbReference>
<dbReference type="GO" id="GO:0046872">
    <property type="term" value="F:metal ion binding"/>
    <property type="evidence" value="ECO:0007669"/>
    <property type="project" value="UniProtKB-KW"/>
</dbReference>
<evidence type="ECO:0000256" key="7">
    <source>
        <dbReference type="ARBA" id="ARBA00023134"/>
    </source>
</evidence>
<dbReference type="NCBIfam" id="NF001199">
    <property type="entry name" value="PRK00164.2-1"/>
    <property type="match status" value="1"/>
</dbReference>
<feature type="binding site" evidence="11">
    <location>
        <position position="281"/>
    </location>
    <ligand>
        <name>[4Fe-4S] cluster</name>
        <dbReference type="ChEBI" id="CHEBI:49883"/>
        <label>2</label>
        <note>4Fe-4S-substrate</note>
    </ligand>
</feature>
<dbReference type="PANTHER" id="PTHR22960:SF0">
    <property type="entry name" value="MOLYBDENUM COFACTOR BIOSYNTHESIS PROTEIN 1"/>
    <property type="match status" value="1"/>
</dbReference>
<dbReference type="GO" id="GO:1904047">
    <property type="term" value="F:S-adenosyl-L-methionine binding"/>
    <property type="evidence" value="ECO:0007669"/>
    <property type="project" value="UniProtKB-UniRule"/>
</dbReference>
<accession>A0A401H8R8</accession>
<feature type="binding site" evidence="11">
    <location>
        <position position="169"/>
    </location>
    <ligand>
        <name>GTP</name>
        <dbReference type="ChEBI" id="CHEBI:37565"/>
    </ligand>
</feature>
<dbReference type="GeneID" id="1444660"/>
<keyword evidence="6 11" id="KW-0411">Iron-sulfur</keyword>
<dbReference type="GO" id="GO:0005525">
    <property type="term" value="F:GTP binding"/>
    <property type="evidence" value="ECO:0007669"/>
    <property type="project" value="UniProtKB-UniRule"/>
</dbReference>
<keyword evidence="7 11" id="KW-0342">GTP-binding</keyword>
<feature type="binding site" evidence="11">
    <location>
        <begin position="269"/>
        <end position="271"/>
    </location>
    <ligand>
        <name>GTP</name>
        <dbReference type="ChEBI" id="CHEBI:37565"/>
    </ligand>
</feature>
<feature type="binding site" evidence="11">
    <location>
        <position position="109"/>
    </location>
    <ligand>
        <name>GTP</name>
        <dbReference type="ChEBI" id="CHEBI:37565"/>
    </ligand>
</feature>
<comment type="catalytic activity">
    <reaction evidence="10 11">
        <text>GTP + AH2 + S-adenosyl-L-methionine = (8S)-3',8-cyclo-7,8-dihydroguanosine 5'-triphosphate + 5'-deoxyadenosine + L-methionine + A + H(+)</text>
        <dbReference type="Rhea" id="RHEA:49576"/>
        <dbReference type="ChEBI" id="CHEBI:13193"/>
        <dbReference type="ChEBI" id="CHEBI:15378"/>
        <dbReference type="ChEBI" id="CHEBI:17319"/>
        <dbReference type="ChEBI" id="CHEBI:17499"/>
        <dbReference type="ChEBI" id="CHEBI:37565"/>
        <dbReference type="ChEBI" id="CHEBI:57844"/>
        <dbReference type="ChEBI" id="CHEBI:59789"/>
        <dbReference type="ChEBI" id="CHEBI:131766"/>
        <dbReference type="EC" id="4.1.99.22"/>
    </reaction>
</comment>
<evidence type="ECO:0000256" key="5">
    <source>
        <dbReference type="ARBA" id="ARBA00023004"/>
    </source>
</evidence>
<evidence type="ECO:0000256" key="10">
    <source>
        <dbReference type="ARBA" id="ARBA00048697"/>
    </source>
</evidence>
<reference evidence="13 14" key="1">
    <citation type="submission" date="2017-02" db="EMBL/GenBank/DDBJ databases">
        <title>isolation and characterization of a novel temperate virus Aeropyrum globular virus 1 infecting hyperthermophilic archaeon Aeropyrum.</title>
        <authorList>
            <person name="Yumiya M."/>
            <person name="Yoshida T."/>
            <person name="Sako Y."/>
        </authorList>
    </citation>
    <scope>NUCLEOTIDE SEQUENCE [LARGE SCALE GENOMIC DNA]</scope>
    <source>
        <strain evidence="13 14">YK1-12-2013</strain>
    </source>
</reference>
<feature type="binding site" evidence="11">
    <location>
        <position position="264"/>
    </location>
    <ligand>
        <name>[4Fe-4S] cluster</name>
        <dbReference type="ChEBI" id="CHEBI:49883"/>
        <label>2</label>
        <note>4Fe-4S-substrate</note>
    </ligand>
</feature>
<dbReference type="Pfam" id="PF04055">
    <property type="entry name" value="Radical_SAM"/>
    <property type="match status" value="1"/>
</dbReference>
<gene>
    <name evidence="11" type="primary">moaA</name>
    <name evidence="13" type="ORF">apy_04540</name>
</gene>
<dbReference type="InterPro" id="IPR010505">
    <property type="entry name" value="MoaA_twitch"/>
</dbReference>
<name>A0A401H8R8_AERPX</name>
<dbReference type="AlphaFoldDB" id="A0A401H8R8"/>
<evidence type="ECO:0000256" key="8">
    <source>
        <dbReference type="ARBA" id="ARBA00023150"/>
    </source>
</evidence>
<feature type="domain" description="Radical SAM core" evidence="12">
    <location>
        <begin position="17"/>
        <end position="245"/>
    </location>
</feature>
<keyword evidence="9 11" id="KW-0456">Lyase</keyword>
<dbReference type="UniPathway" id="UPA00344"/>
<dbReference type="SMART" id="SM00729">
    <property type="entry name" value="Elp3"/>
    <property type="match status" value="1"/>
</dbReference>
<evidence type="ECO:0000313" key="14">
    <source>
        <dbReference type="Proteomes" id="UP000291213"/>
    </source>
</evidence>
<dbReference type="Pfam" id="PF06463">
    <property type="entry name" value="Mob_synth_C"/>
    <property type="match status" value="1"/>
</dbReference>
<dbReference type="SUPFAM" id="SSF102114">
    <property type="entry name" value="Radical SAM enzymes"/>
    <property type="match status" value="1"/>
</dbReference>
<dbReference type="GO" id="GO:0006777">
    <property type="term" value="P:Mo-molybdopterin cofactor biosynthetic process"/>
    <property type="evidence" value="ECO:0007669"/>
    <property type="project" value="UniProtKB-UniRule"/>
</dbReference>
<dbReference type="SFLD" id="SFLDG01386">
    <property type="entry name" value="main_SPASM_domain-containing"/>
    <property type="match status" value="1"/>
</dbReference>
<dbReference type="GO" id="GO:0051539">
    <property type="term" value="F:4 iron, 4 sulfur cluster binding"/>
    <property type="evidence" value="ECO:0007669"/>
    <property type="project" value="UniProtKB-UniRule"/>
</dbReference>
<evidence type="ECO:0000256" key="6">
    <source>
        <dbReference type="ARBA" id="ARBA00023014"/>
    </source>
</evidence>
<dbReference type="HAMAP" id="MF_01225_A">
    <property type="entry name" value="MoaA_A"/>
    <property type="match status" value="1"/>
</dbReference>
<feature type="binding site" evidence="11">
    <location>
        <position position="33"/>
    </location>
    <ligand>
        <name>[4Fe-4S] cluster</name>
        <dbReference type="ChEBI" id="CHEBI:49883"/>
        <label>1</label>
        <note>4Fe-4S-S-AdoMet</note>
    </ligand>
</feature>
<evidence type="ECO:0000256" key="11">
    <source>
        <dbReference type="HAMAP-Rule" id="MF_01225"/>
    </source>
</evidence>
<feature type="binding site" evidence="11">
    <location>
        <position position="81"/>
    </location>
    <ligand>
        <name>GTP</name>
        <dbReference type="ChEBI" id="CHEBI:37565"/>
    </ligand>
</feature>
<evidence type="ECO:0000313" key="13">
    <source>
        <dbReference type="EMBL" id="GBF08729.1"/>
    </source>
</evidence>
<dbReference type="RefSeq" id="WP_010865782.1">
    <property type="nucleotide sequence ID" value="NZ_BDMD01000019.1"/>
</dbReference>
<keyword evidence="8 11" id="KW-0501">Molybdenum cofactor biosynthesis</keyword>
<dbReference type="Gene3D" id="3.20.20.70">
    <property type="entry name" value="Aldolase class I"/>
    <property type="match status" value="1"/>
</dbReference>
<dbReference type="NCBIfam" id="TIGR02668">
    <property type="entry name" value="moaA_archaeal"/>
    <property type="match status" value="1"/>
</dbReference>
<evidence type="ECO:0000256" key="4">
    <source>
        <dbReference type="ARBA" id="ARBA00022741"/>
    </source>
</evidence>
<dbReference type="GO" id="GO:0061799">
    <property type="term" value="F:cyclic pyranopterin monophosphate synthase activity"/>
    <property type="evidence" value="ECO:0007669"/>
    <property type="project" value="TreeGrafter"/>
</dbReference>
<dbReference type="InterPro" id="IPR013485">
    <property type="entry name" value="MoaA_arc"/>
</dbReference>
<comment type="cofactor">
    <cofactor evidence="11">
        <name>[4Fe-4S] cluster</name>
        <dbReference type="ChEBI" id="CHEBI:49883"/>
    </cofactor>
    <text evidence="11">Binds 2 [4Fe-4S] clusters. Binds 1 [4Fe-4S] cluster coordinated with 3 cysteines and an exchangeable S-adenosyl-L-methionine and 1 [4Fe-4S] cluster coordinated with 3 cysteines and the GTP-derived substrate.</text>
</comment>
<dbReference type="Proteomes" id="UP000291213">
    <property type="component" value="Unassembled WGS sequence"/>
</dbReference>
<dbReference type="InterPro" id="IPR040064">
    <property type="entry name" value="MoaA-like"/>
</dbReference>
<feature type="binding site" evidence="11">
    <location>
        <position position="133"/>
    </location>
    <ligand>
        <name>S-adenosyl-L-methionine</name>
        <dbReference type="ChEBI" id="CHEBI:59789"/>
    </ligand>
</feature>